<evidence type="ECO:0000256" key="1">
    <source>
        <dbReference type="ARBA" id="ARBA00022741"/>
    </source>
</evidence>
<proteinExistence type="predicted"/>
<dbReference type="Proteomes" id="UP000604046">
    <property type="component" value="Unassembled WGS sequence"/>
</dbReference>
<keyword evidence="2" id="KW-0342">GTP-binding</keyword>
<accession>A0A812IJA1</accession>
<evidence type="ECO:0000313" key="5">
    <source>
        <dbReference type="Proteomes" id="UP000604046"/>
    </source>
</evidence>
<dbReference type="InterPro" id="IPR027417">
    <property type="entry name" value="P-loop_NTPase"/>
</dbReference>
<dbReference type="InterPro" id="IPR006703">
    <property type="entry name" value="G_AIG1"/>
</dbReference>
<dbReference type="AlphaFoldDB" id="A0A812IJA1"/>
<evidence type="ECO:0000256" key="2">
    <source>
        <dbReference type="ARBA" id="ARBA00023134"/>
    </source>
</evidence>
<sequence>MPPLIFALVGKTGHGKSMTANSLSASDHFLADDGFESVTRDISSLLYTVESGQQFLCLDMPDVCDTRLALPERDTRMSKLALKAPYGLDALAFIIRKVRMTEEEFTSISQMEALFGSDVWKHAIFVFTHCAATSAKLEADLAKLGEEHILNKAIQKANGRA</sequence>
<dbReference type="InterPro" id="IPR045058">
    <property type="entry name" value="GIMA/IAN/Toc"/>
</dbReference>
<comment type="caution">
    <text evidence="4">The sequence shown here is derived from an EMBL/GenBank/DDBJ whole genome shotgun (WGS) entry which is preliminary data.</text>
</comment>
<name>A0A812IJA1_9DINO</name>
<feature type="domain" description="AIG1-type G" evidence="3">
    <location>
        <begin position="1"/>
        <end position="161"/>
    </location>
</feature>
<protein>
    <submittedName>
        <fullName evidence="4">Gimap9 protein</fullName>
    </submittedName>
</protein>
<dbReference type="GO" id="GO:0005525">
    <property type="term" value="F:GTP binding"/>
    <property type="evidence" value="ECO:0007669"/>
    <property type="project" value="UniProtKB-KW"/>
</dbReference>
<dbReference type="PROSITE" id="PS51720">
    <property type="entry name" value="G_AIG1"/>
    <property type="match status" value="1"/>
</dbReference>
<dbReference type="Gene3D" id="3.40.50.300">
    <property type="entry name" value="P-loop containing nucleotide triphosphate hydrolases"/>
    <property type="match status" value="1"/>
</dbReference>
<dbReference type="OrthoDB" id="431287at2759"/>
<organism evidence="4 5">
    <name type="scientific">Symbiodinium natans</name>
    <dbReference type="NCBI Taxonomy" id="878477"/>
    <lineage>
        <taxon>Eukaryota</taxon>
        <taxon>Sar</taxon>
        <taxon>Alveolata</taxon>
        <taxon>Dinophyceae</taxon>
        <taxon>Suessiales</taxon>
        <taxon>Symbiodiniaceae</taxon>
        <taxon>Symbiodinium</taxon>
    </lineage>
</organism>
<dbReference type="EMBL" id="CAJNDS010000259">
    <property type="protein sequence ID" value="CAE7035052.1"/>
    <property type="molecule type" value="Genomic_DNA"/>
</dbReference>
<keyword evidence="1" id="KW-0547">Nucleotide-binding</keyword>
<keyword evidence="5" id="KW-1185">Reference proteome</keyword>
<dbReference type="PANTHER" id="PTHR10903">
    <property type="entry name" value="GTPASE, IMAP FAMILY MEMBER-RELATED"/>
    <property type="match status" value="1"/>
</dbReference>
<dbReference type="SUPFAM" id="SSF52540">
    <property type="entry name" value="P-loop containing nucleoside triphosphate hydrolases"/>
    <property type="match status" value="1"/>
</dbReference>
<gene>
    <name evidence="4" type="primary">Gimap9</name>
    <name evidence="4" type="ORF">SNAT2548_LOCUS4236</name>
</gene>
<reference evidence="4" key="1">
    <citation type="submission" date="2021-02" db="EMBL/GenBank/DDBJ databases">
        <authorList>
            <person name="Dougan E. K."/>
            <person name="Rhodes N."/>
            <person name="Thang M."/>
            <person name="Chan C."/>
        </authorList>
    </citation>
    <scope>NUCLEOTIDE SEQUENCE</scope>
</reference>
<dbReference type="PANTHER" id="PTHR10903:SF184">
    <property type="entry name" value="GTP-BINDING PROTEIN A"/>
    <property type="match status" value="1"/>
</dbReference>
<evidence type="ECO:0000313" key="4">
    <source>
        <dbReference type="EMBL" id="CAE7035052.1"/>
    </source>
</evidence>
<evidence type="ECO:0000259" key="3">
    <source>
        <dbReference type="PROSITE" id="PS51720"/>
    </source>
</evidence>
<dbReference type="Pfam" id="PF04548">
    <property type="entry name" value="AIG1"/>
    <property type="match status" value="1"/>
</dbReference>